<evidence type="ECO:0000259" key="3">
    <source>
        <dbReference type="Pfam" id="PF14258"/>
    </source>
</evidence>
<protein>
    <submittedName>
        <fullName evidence="4">DUF4350 domain-containing protein</fullName>
    </submittedName>
</protein>
<evidence type="ECO:0000313" key="4">
    <source>
        <dbReference type="EMBL" id="UYB35211.1"/>
    </source>
</evidence>
<evidence type="ECO:0000313" key="5">
    <source>
        <dbReference type="Proteomes" id="UP001063368"/>
    </source>
</evidence>
<keyword evidence="5" id="KW-1185">Reference proteome</keyword>
<feature type="transmembrane region" description="Helical" evidence="2">
    <location>
        <begin position="35"/>
        <end position="54"/>
    </location>
</feature>
<keyword evidence="2" id="KW-1133">Transmembrane helix</keyword>
<reference evidence="4" key="1">
    <citation type="submission" date="2022-09" db="EMBL/GenBank/DDBJ databases">
        <authorList>
            <person name="Li D."/>
            <person name="Cheng J."/>
            <person name="Li Y."/>
        </authorList>
    </citation>
    <scope>NUCLEOTIDE SEQUENCE</scope>
    <source>
        <strain evidence="4">DL</strain>
    </source>
</reference>
<gene>
    <name evidence="4" type="ORF">N9A08_11270</name>
</gene>
<dbReference type="InterPro" id="IPR025646">
    <property type="entry name" value="DUF4350"/>
</dbReference>
<dbReference type="RefSeq" id="WP_263127242.1">
    <property type="nucleotide sequence ID" value="NZ_CP106856.1"/>
</dbReference>
<accession>A0ABY6FPS0</accession>
<dbReference type="Proteomes" id="UP001063368">
    <property type="component" value="Chromosome"/>
</dbReference>
<sequence>MSAAAPPSAQPEHTDRTSAGSAAASSALRSRLRAWRLWIILSFVLLVGVVLSLLTSQDADRARLSASNAAPEGAQAAVRVLQAQGVNVVEAEDYAEALGLLGEGGAALLLFDPNEYLSGEQLGELGDEAQKSILVEPTFAQLMALAPDISQAGLVPQDVIDAGTVDADCSAPAAEAAGTVSAGGLAYRGPLTCFTVTGSSEPAAGLFAESEDHAAAVLGYTGLLANESIAENGNAALALWSLGSAETLVWYLPVPADIPAGDAPASPFSLLPAWVDPLLAWTLVVAALAAFWRGRRLGPLAMEPMPVVVRAAETAEGRARLYQDSRALDRAADSLRAGTMVRLAARLRLGPGSSAADVVQAAARSTGRPAAEIDSLLDRPRPVSDSDLVAWSQELTYLEEEITEP</sequence>
<evidence type="ECO:0000256" key="2">
    <source>
        <dbReference type="SAM" id="Phobius"/>
    </source>
</evidence>
<proteinExistence type="predicted"/>
<dbReference type="Pfam" id="PF14258">
    <property type="entry name" value="DUF4350"/>
    <property type="match status" value="1"/>
</dbReference>
<name>A0ABY6FPS0_9MICC</name>
<organism evidence="4 5">
    <name type="scientific">Arthrobacter koreensis</name>
    <dbReference type="NCBI Taxonomy" id="199136"/>
    <lineage>
        <taxon>Bacteria</taxon>
        <taxon>Bacillati</taxon>
        <taxon>Actinomycetota</taxon>
        <taxon>Actinomycetes</taxon>
        <taxon>Micrococcales</taxon>
        <taxon>Micrococcaceae</taxon>
        <taxon>Arthrobacter</taxon>
    </lineage>
</organism>
<keyword evidence="2" id="KW-0472">Membrane</keyword>
<feature type="region of interest" description="Disordered" evidence="1">
    <location>
        <begin position="1"/>
        <end position="21"/>
    </location>
</feature>
<dbReference type="EMBL" id="CP106856">
    <property type="protein sequence ID" value="UYB35211.1"/>
    <property type="molecule type" value="Genomic_DNA"/>
</dbReference>
<evidence type="ECO:0000256" key="1">
    <source>
        <dbReference type="SAM" id="MobiDB-lite"/>
    </source>
</evidence>
<keyword evidence="2" id="KW-0812">Transmembrane</keyword>
<feature type="domain" description="DUF4350" evidence="3">
    <location>
        <begin position="67"/>
        <end position="240"/>
    </location>
</feature>